<proteinExistence type="inferred from homology"/>
<reference evidence="6 7" key="1">
    <citation type="submission" date="2018-03" db="EMBL/GenBank/DDBJ databases">
        <title>Genomic Encyclopedia of Archaeal and Bacterial Type Strains, Phase II (KMG-II): from individual species to whole genera.</title>
        <authorList>
            <person name="Goeker M."/>
        </authorList>
    </citation>
    <scope>NUCLEOTIDE SEQUENCE [LARGE SCALE GENOMIC DNA]</scope>
    <source>
        <strain evidence="6 7">DSM 28354</strain>
    </source>
</reference>
<dbReference type="Pfam" id="PF25954">
    <property type="entry name" value="Beta-barrel_RND_2"/>
    <property type="match status" value="1"/>
</dbReference>
<dbReference type="AlphaFoldDB" id="A0A2T0S775"/>
<accession>A0A2T0S775</accession>
<dbReference type="PROSITE" id="PS51257">
    <property type="entry name" value="PROKAR_LIPOPROTEIN"/>
    <property type="match status" value="1"/>
</dbReference>
<gene>
    <name evidence="6" type="ORF">CLV58_12659</name>
</gene>
<evidence type="ECO:0000313" key="6">
    <source>
        <dbReference type="EMBL" id="PRY29277.1"/>
    </source>
</evidence>
<feature type="domain" description="YknX-like C-terminal permuted SH3-like" evidence="5">
    <location>
        <begin position="316"/>
        <end position="383"/>
    </location>
</feature>
<comment type="similarity">
    <text evidence="1">Belongs to the membrane fusion protein (MFP) (TC 8.A.1) family.</text>
</comment>
<dbReference type="Pfam" id="PF25989">
    <property type="entry name" value="YknX_C"/>
    <property type="match status" value="1"/>
</dbReference>
<comment type="caution">
    <text evidence="6">The sequence shown here is derived from an EMBL/GenBank/DDBJ whole genome shotgun (WGS) entry which is preliminary data.</text>
</comment>
<keyword evidence="7" id="KW-1185">Reference proteome</keyword>
<dbReference type="PANTHER" id="PTHR30469">
    <property type="entry name" value="MULTIDRUG RESISTANCE PROTEIN MDTA"/>
    <property type="match status" value="1"/>
</dbReference>
<dbReference type="Gene3D" id="1.10.287.470">
    <property type="entry name" value="Helix hairpin bin"/>
    <property type="match status" value="1"/>
</dbReference>
<dbReference type="InterPro" id="IPR058792">
    <property type="entry name" value="Beta-barrel_RND_2"/>
</dbReference>
<name>A0A2T0S775_9BACT</name>
<dbReference type="SUPFAM" id="SSF111369">
    <property type="entry name" value="HlyD-like secretion proteins"/>
    <property type="match status" value="1"/>
</dbReference>
<dbReference type="InterPro" id="IPR006143">
    <property type="entry name" value="RND_pump_MFP"/>
</dbReference>
<dbReference type="EMBL" id="PVTE01000026">
    <property type="protein sequence ID" value="PRY29277.1"/>
    <property type="molecule type" value="Genomic_DNA"/>
</dbReference>
<feature type="chain" id="PRO_5015467307" evidence="2">
    <location>
        <begin position="27"/>
        <end position="384"/>
    </location>
</feature>
<dbReference type="OrthoDB" id="9806939at2"/>
<evidence type="ECO:0000259" key="4">
    <source>
        <dbReference type="Pfam" id="PF25954"/>
    </source>
</evidence>
<dbReference type="Proteomes" id="UP000238375">
    <property type="component" value="Unassembled WGS sequence"/>
</dbReference>
<sequence length="384" mass="41480">MNRLPKKTWFSLLAAGSIILFSSLSGCQSSEGKEEREKKAESAKAVEGAATVETAAVETFALQRGKLASALHIPGELVAYRDVDIYARVTGYIKKLNADVGSEVKQGQLLAQAEAPELNAQLASAESKLKAQEALSIASRANYARVAEAAKNLPGAVSKNDVDQALARQNADLAQLAAAKSAYREVADLRQYLQIRAPFDGIISARNASTGAYIGPAGKGSEFPLFVLTEQRRLRLVISVPEAYTGYVNTNDRVSFNVRAFPDRNFSGQVKREAGALDKKLRSERVEVDVQNDDRKLLPGMVAEVNVPLPTSNNALIVPKSAIINSSTGVFVIRVNQQKAEWVPIKRGLEADEKVEIFGALKEGDKLVTEATEEIRDGSPVSVK</sequence>
<dbReference type="PANTHER" id="PTHR30469:SF37">
    <property type="entry name" value="RAGD PROTEIN"/>
    <property type="match status" value="1"/>
</dbReference>
<dbReference type="RefSeq" id="WP_106140161.1">
    <property type="nucleotide sequence ID" value="NZ_PVTE01000026.1"/>
</dbReference>
<evidence type="ECO:0000256" key="1">
    <source>
        <dbReference type="ARBA" id="ARBA00009477"/>
    </source>
</evidence>
<dbReference type="InterPro" id="IPR058625">
    <property type="entry name" value="MdtA-like_BSH"/>
</dbReference>
<organism evidence="6 7">
    <name type="scientific">Spirosoma oryzae</name>
    <dbReference type="NCBI Taxonomy" id="1469603"/>
    <lineage>
        <taxon>Bacteria</taxon>
        <taxon>Pseudomonadati</taxon>
        <taxon>Bacteroidota</taxon>
        <taxon>Cytophagia</taxon>
        <taxon>Cytophagales</taxon>
        <taxon>Cytophagaceae</taxon>
        <taxon>Spirosoma</taxon>
    </lineage>
</organism>
<dbReference type="GO" id="GO:1990281">
    <property type="term" value="C:efflux pump complex"/>
    <property type="evidence" value="ECO:0007669"/>
    <property type="project" value="TreeGrafter"/>
</dbReference>
<dbReference type="NCBIfam" id="TIGR01730">
    <property type="entry name" value="RND_mfp"/>
    <property type="match status" value="1"/>
</dbReference>
<dbReference type="Pfam" id="PF25917">
    <property type="entry name" value="BSH_RND"/>
    <property type="match status" value="1"/>
</dbReference>
<evidence type="ECO:0000259" key="3">
    <source>
        <dbReference type="Pfam" id="PF25917"/>
    </source>
</evidence>
<evidence type="ECO:0000313" key="7">
    <source>
        <dbReference type="Proteomes" id="UP000238375"/>
    </source>
</evidence>
<dbReference type="Gene3D" id="2.40.420.20">
    <property type="match status" value="1"/>
</dbReference>
<dbReference type="FunFam" id="2.40.30.170:FF:000010">
    <property type="entry name" value="Efflux RND transporter periplasmic adaptor subunit"/>
    <property type="match status" value="1"/>
</dbReference>
<protein>
    <submittedName>
        <fullName evidence="6">RND family efflux transporter MFP subunit</fullName>
    </submittedName>
</protein>
<evidence type="ECO:0000259" key="5">
    <source>
        <dbReference type="Pfam" id="PF25989"/>
    </source>
</evidence>
<keyword evidence="2" id="KW-0732">Signal</keyword>
<feature type="domain" description="Multidrug resistance protein MdtA-like barrel-sandwich hybrid" evidence="3">
    <location>
        <begin position="81"/>
        <end position="215"/>
    </location>
</feature>
<evidence type="ECO:0000256" key="2">
    <source>
        <dbReference type="SAM" id="SignalP"/>
    </source>
</evidence>
<dbReference type="Gene3D" id="2.40.50.100">
    <property type="match status" value="1"/>
</dbReference>
<feature type="signal peptide" evidence="2">
    <location>
        <begin position="1"/>
        <end position="26"/>
    </location>
</feature>
<feature type="domain" description="CusB-like beta-barrel" evidence="4">
    <location>
        <begin position="236"/>
        <end position="307"/>
    </location>
</feature>
<dbReference type="InterPro" id="IPR058637">
    <property type="entry name" value="YknX-like_C"/>
</dbReference>
<dbReference type="Gene3D" id="2.40.30.170">
    <property type="match status" value="1"/>
</dbReference>
<dbReference type="GO" id="GO:0015562">
    <property type="term" value="F:efflux transmembrane transporter activity"/>
    <property type="evidence" value="ECO:0007669"/>
    <property type="project" value="TreeGrafter"/>
</dbReference>